<keyword evidence="1" id="KW-0472">Membrane</keyword>
<keyword evidence="1" id="KW-1133">Transmembrane helix</keyword>
<comment type="caution">
    <text evidence="2">The sequence shown here is derived from an EMBL/GenBank/DDBJ whole genome shotgun (WGS) entry which is preliminary data.</text>
</comment>
<keyword evidence="1" id="KW-0812">Transmembrane</keyword>
<feature type="transmembrane region" description="Helical" evidence="1">
    <location>
        <begin position="46"/>
        <end position="67"/>
    </location>
</feature>
<sequence>MKRLQNFVTFLLPISPLFFYAQVIPELALAFNTGEYSQDAVRAIEYTCPLLAGTGAVIFDTIFLYAFCAHLSATGMIDLEFMTIRKYGIITCLLCYLSLGLYVLAAAVPELENDYTLIVVVCNGIFLVIFGVMFQMKIAMRELAESERAESVDVVRKNIQESRKELSSQRKNTSSPLIFVTSA</sequence>
<feature type="transmembrane region" description="Helical" evidence="1">
    <location>
        <begin position="115"/>
        <end position="134"/>
    </location>
</feature>
<name>A0AAD5T599_9FUNG</name>
<dbReference type="Proteomes" id="UP001211907">
    <property type="component" value="Unassembled WGS sequence"/>
</dbReference>
<feature type="transmembrane region" description="Helical" evidence="1">
    <location>
        <begin position="87"/>
        <end position="109"/>
    </location>
</feature>
<dbReference type="AlphaFoldDB" id="A0AAD5T599"/>
<organism evidence="2 3">
    <name type="scientific">Physocladia obscura</name>
    <dbReference type="NCBI Taxonomy" id="109957"/>
    <lineage>
        <taxon>Eukaryota</taxon>
        <taxon>Fungi</taxon>
        <taxon>Fungi incertae sedis</taxon>
        <taxon>Chytridiomycota</taxon>
        <taxon>Chytridiomycota incertae sedis</taxon>
        <taxon>Chytridiomycetes</taxon>
        <taxon>Chytridiales</taxon>
        <taxon>Chytriomycetaceae</taxon>
        <taxon>Physocladia</taxon>
    </lineage>
</organism>
<proteinExistence type="predicted"/>
<gene>
    <name evidence="2" type="ORF">HK100_007496</name>
</gene>
<keyword evidence="3" id="KW-1185">Reference proteome</keyword>
<evidence type="ECO:0000256" key="1">
    <source>
        <dbReference type="SAM" id="Phobius"/>
    </source>
</evidence>
<accession>A0AAD5T599</accession>
<evidence type="ECO:0000313" key="2">
    <source>
        <dbReference type="EMBL" id="KAJ3130778.1"/>
    </source>
</evidence>
<dbReference type="EMBL" id="JADGJH010000354">
    <property type="protein sequence ID" value="KAJ3130778.1"/>
    <property type="molecule type" value="Genomic_DNA"/>
</dbReference>
<evidence type="ECO:0000313" key="3">
    <source>
        <dbReference type="Proteomes" id="UP001211907"/>
    </source>
</evidence>
<reference evidence="2" key="1">
    <citation type="submission" date="2020-05" db="EMBL/GenBank/DDBJ databases">
        <title>Phylogenomic resolution of chytrid fungi.</title>
        <authorList>
            <person name="Stajich J.E."/>
            <person name="Amses K."/>
            <person name="Simmons R."/>
            <person name="Seto K."/>
            <person name="Myers J."/>
            <person name="Bonds A."/>
            <person name="Quandt C.A."/>
            <person name="Barry K."/>
            <person name="Liu P."/>
            <person name="Grigoriev I."/>
            <person name="Longcore J.E."/>
            <person name="James T.Y."/>
        </authorList>
    </citation>
    <scope>NUCLEOTIDE SEQUENCE</scope>
    <source>
        <strain evidence="2">JEL0513</strain>
    </source>
</reference>
<protein>
    <submittedName>
        <fullName evidence="2">Uncharacterized protein</fullName>
    </submittedName>
</protein>